<dbReference type="RefSeq" id="WP_114443027.1">
    <property type="nucleotide sequence ID" value="NZ_QOZG01000061.1"/>
</dbReference>
<comment type="caution">
    <text evidence="2">The sequence shown here is derived from an EMBL/GenBank/DDBJ whole genome shotgun (WGS) entry which is preliminary data.</text>
</comment>
<evidence type="ECO:0000313" key="3">
    <source>
        <dbReference type="Proteomes" id="UP000253420"/>
    </source>
</evidence>
<evidence type="ECO:0000256" key="1">
    <source>
        <dbReference type="SAM" id="MobiDB-lite"/>
    </source>
</evidence>
<keyword evidence="3" id="KW-1185">Reference proteome</keyword>
<dbReference type="Proteomes" id="UP000253420">
    <property type="component" value="Unassembled WGS sequence"/>
</dbReference>
<feature type="region of interest" description="Disordered" evidence="1">
    <location>
        <begin position="164"/>
        <end position="184"/>
    </location>
</feature>
<protein>
    <submittedName>
        <fullName evidence="2">Uncharacterized protein</fullName>
    </submittedName>
</protein>
<accession>A0A368JWL2</accession>
<gene>
    <name evidence="2" type="ORF">DUT91_24730</name>
</gene>
<dbReference type="OrthoDB" id="8114643at2"/>
<proteinExistence type="predicted"/>
<sequence>MEFEELKTASARAQEGQRTDSVFDFLYYDTARISSFLSQFDAFGHLTEITHREHANRNKSTVVANKLDGNTLLVKGSISSETDAASEYGQDSQRTYDPRWANALNFLDYLDENRLLQRDISVARIGQFVLASGSLAAFDMGLLRGMWSLPSIKRAMNQGVKVQDGIGNRHSRRKDAVTKPAGQTGAEQSIELATDLLSVLPHSIQSSITHDNMSVWASLKEECLTVSPVDLFMKHGMTIAGTWSFVGILDARPEDENFLSELASQTIAGTTLGGLGGMLVPHLVPAIRPLLGRPATSFGITPLLLFRQVGPDSE</sequence>
<organism evidence="2 3">
    <name type="scientific">Phyllobacterium salinisoli</name>
    <dbReference type="NCBI Taxonomy" id="1899321"/>
    <lineage>
        <taxon>Bacteria</taxon>
        <taxon>Pseudomonadati</taxon>
        <taxon>Pseudomonadota</taxon>
        <taxon>Alphaproteobacteria</taxon>
        <taxon>Hyphomicrobiales</taxon>
        <taxon>Phyllobacteriaceae</taxon>
        <taxon>Phyllobacterium</taxon>
    </lineage>
</organism>
<name>A0A368JWL2_9HYPH</name>
<dbReference type="EMBL" id="QOZG01000061">
    <property type="protein sequence ID" value="RCS21351.1"/>
    <property type="molecule type" value="Genomic_DNA"/>
</dbReference>
<reference evidence="2 3" key="1">
    <citation type="submission" date="2018-07" db="EMBL/GenBank/DDBJ databases">
        <title>The draft genome of Phyllobacterium salinisoli.</title>
        <authorList>
            <person name="Liu L."/>
            <person name="Li L."/>
            <person name="Zhang X."/>
            <person name="Liang L."/>
        </authorList>
    </citation>
    <scope>NUCLEOTIDE SEQUENCE [LARGE SCALE GENOMIC DNA]</scope>
    <source>
        <strain evidence="2 3">LLAN61</strain>
    </source>
</reference>
<evidence type="ECO:0000313" key="2">
    <source>
        <dbReference type="EMBL" id="RCS21351.1"/>
    </source>
</evidence>
<dbReference type="AlphaFoldDB" id="A0A368JWL2"/>